<dbReference type="EMBL" id="GBRH01180749">
    <property type="protein sequence ID" value="JAE17147.1"/>
    <property type="molecule type" value="Transcribed_RNA"/>
</dbReference>
<accession>A0A0A9FY23</accession>
<proteinExistence type="predicted"/>
<reference evidence="1" key="2">
    <citation type="journal article" date="2015" name="Data Brief">
        <title>Shoot transcriptome of the giant reed, Arundo donax.</title>
        <authorList>
            <person name="Barrero R.A."/>
            <person name="Guerrero F.D."/>
            <person name="Moolhuijzen P."/>
            <person name="Goolsby J.A."/>
            <person name="Tidwell J."/>
            <person name="Bellgard S.E."/>
            <person name="Bellgard M.I."/>
        </authorList>
    </citation>
    <scope>NUCLEOTIDE SEQUENCE</scope>
    <source>
        <tissue evidence="1">Shoot tissue taken approximately 20 cm above the soil surface</tissue>
    </source>
</reference>
<protein>
    <submittedName>
        <fullName evidence="1">Uncharacterized protein</fullName>
    </submittedName>
</protein>
<dbReference type="AlphaFoldDB" id="A0A0A9FY23"/>
<sequence length="38" mass="4203">MCYLTDRMASEHCFGGSYISTTLQVKFITGALRTLPSC</sequence>
<reference evidence="1" key="1">
    <citation type="submission" date="2014-09" db="EMBL/GenBank/DDBJ databases">
        <authorList>
            <person name="Magalhaes I.L.F."/>
            <person name="Oliveira U."/>
            <person name="Santos F.R."/>
            <person name="Vidigal T.H.D.A."/>
            <person name="Brescovit A.D."/>
            <person name="Santos A.J."/>
        </authorList>
    </citation>
    <scope>NUCLEOTIDE SEQUENCE</scope>
    <source>
        <tissue evidence="1">Shoot tissue taken approximately 20 cm above the soil surface</tissue>
    </source>
</reference>
<name>A0A0A9FY23_ARUDO</name>
<evidence type="ECO:0000313" key="1">
    <source>
        <dbReference type="EMBL" id="JAE17147.1"/>
    </source>
</evidence>
<organism evidence="1">
    <name type="scientific">Arundo donax</name>
    <name type="common">Giant reed</name>
    <name type="synonym">Donax arundinaceus</name>
    <dbReference type="NCBI Taxonomy" id="35708"/>
    <lineage>
        <taxon>Eukaryota</taxon>
        <taxon>Viridiplantae</taxon>
        <taxon>Streptophyta</taxon>
        <taxon>Embryophyta</taxon>
        <taxon>Tracheophyta</taxon>
        <taxon>Spermatophyta</taxon>
        <taxon>Magnoliopsida</taxon>
        <taxon>Liliopsida</taxon>
        <taxon>Poales</taxon>
        <taxon>Poaceae</taxon>
        <taxon>PACMAD clade</taxon>
        <taxon>Arundinoideae</taxon>
        <taxon>Arundineae</taxon>
        <taxon>Arundo</taxon>
    </lineage>
</organism>